<feature type="compositionally biased region" description="Basic and acidic residues" evidence="3">
    <location>
        <begin position="100"/>
        <end position="133"/>
    </location>
</feature>
<organism evidence="4 5">
    <name type="scientific">Phialophora macrospora</name>
    <dbReference type="NCBI Taxonomy" id="1851006"/>
    <lineage>
        <taxon>Eukaryota</taxon>
        <taxon>Fungi</taxon>
        <taxon>Dikarya</taxon>
        <taxon>Ascomycota</taxon>
        <taxon>Pezizomycotina</taxon>
        <taxon>Eurotiomycetes</taxon>
        <taxon>Chaetothyriomycetidae</taxon>
        <taxon>Chaetothyriales</taxon>
        <taxon>Herpotrichiellaceae</taxon>
        <taxon>Phialophora</taxon>
    </lineage>
</organism>
<dbReference type="PANTHER" id="PTHR13042">
    <property type="entry name" value="UBIQUITIN-LIKE PROTEIN 5"/>
    <property type="match status" value="1"/>
</dbReference>
<sequence>MADDQREAAPSSFRNTDTDRKERESPRGEDRRRSRSPRRDRDRREDRPRRKDTGFKWKEKRRDDDDSSRRARDSGLQRGYRDHYRPRSRSRSPPGRRHPPSRDDGDRDRRRDHDEGEPREVREEKKEKKEKKPAPPPAAPTQPMIIVYVNDRLGTKKAIPCFPTDPIKDFKVIVASMIGRQPHEILLKRQGERPFKDQLTLQDYGVSNNVQLDLEVDTGD</sequence>
<evidence type="ECO:0000256" key="1">
    <source>
        <dbReference type="ARBA" id="ARBA00014108"/>
    </source>
</evidence>
<dbReference type="HOGENOM" id="CLU_077999_0_0_1"/>
<feature type="compositionally biased region" description="Basic residues" evidence="3">
    <location>
        <begin position="86"/>
        <end position="99"/>
    </location>
</feature>
<evidence type="ECO:0000313" key="4">
    <source>
        <dbReference type="EMBL" id="KIW65933.1"/>
    </source>
</evidence>
<dbReference type="Gene3D" id="3.10.20.90">
    <property type="entry name" value="Phosphatidylinositol 3-kinase Catalytic Subunit, Chain A, domain 1"/>
    <property type="match status" value="1"/>
</dbReference>
<dbReference type="EMBL" id="KN846960">
    <property type="protein sequence ID" value="KIW65933.1"/>
    <property type="molecule type" value="Genomic_DNA"/>
</dbReference>
<gene>
    <name evidence="4" type="ORF">PV04_08147</name>
</gene>
<accession>A0A0D2FD30</accession>
<name>A0A0D2FD30_9EURO</name>
<reference evidence="4 5" key="1">
    <citation type="submission" date="2015-01" db="EMBL/GenBank/DDBJ databases">
        <title>The Genome Sequence of Capronia semiimmersa CBS27337.</title>
        <authorList>
            <consortium name="The Broad Institute Genomics Platform"/>
            <person name="Cuomo C."/>
            <person name="de Hoog S."/>
            <person name="Gorbushina A."/>
            <person name="Stielow B."/>
            <person name="Teixiera M."/>
            <person name="Abouelleil A."/>
            <person name="Chapman S.B."/>
            <person name="Priest M."/>
            <person name="Young S.K."/>
            <person name="Wortman J."/>
            <person name="Nusbaum C."/>
            <person name="Birren B."/>
        </authorList>
    </citation>
    <scope>NUCLEOTIDE SEQUENCE [LARGE SCALE GENOMIC DNA]</scope>
    <source>
        <strain evidence="4 5">CBS 27337</strain>
    </source>
</reference>
<dbReference type="AlphaFoldDB" id="A0A0D2FD30"/>
<dbReference type="SUPFAM" id="SSF54236">
    <property type="entry name" value="Ubiquitin-like"/>
    <property type="match status" value="1"/>
</dbReference>
<keyword evidence="2" id="KW-0833">Ubl conjugation pathway</keyword>
<dbReference type="Proteomes" id="UP000054266">
    <property type="component" value="Unassembled WGS sequence"/>
</dbReference>
<dbReference type="STRING" id="5601.A0A0D2FD30"/>
<keyword evidence="5" id="KW-1185">Reference proteome</keyword>
<evidence type="ECO:0000313" key="5">
    <source>
        <dbReference type="Proteomes" id="UP000054266"/>
    </source>
</evidence>
<evidence type="ECO:0000256" key="3">
    <source>
        <dbReference type="SAM" id="MobiDB-lite"/>
    </source>
</evidence>
<dbReference type="InterPro" id="IPR029071">
    <property type="entry name" value="Ubiquitin-like_domsf"/>
</dbReference>
<feature type="region of interest" description="Disordered" evidence="3">
    <location>
        <begin position="1"/>
        <end position="143"/>
    </location>
</feature>
<evidence type="ECO:0000256" key="2">
    <source>
        <dbReference type="ARBA" id="ARBA00022786"/>
    </source>
</evidence>
<proteinExistence type="predicted"/>
<feature type="compositionally biased region" description="Basic and acidic residues" evidence="3">
    <location>
        <begin position="16"/>
        <end position="85"/>
    </location>
</feature>
<protein>
    <recommendedName>
        <fullName evidence="1">Ubiquitin-like modifier HUB1</fullName>
    </recommendedName>
</protein>
<dbReference type="InterPro" id="IPR039732">
    <property type="entry name" value="Hub1/Ubl5"/>
</dbReference>